<reference evidence="1" key="1">
    <citation type="submission" date="2010-09" db="EMBL/GenBank/DDBJ databases">
        <title>Complete sequence of chromosome1 of Burkholderia sp. CCGE1003.</title>
        <authorList>
            <consortium name="US DOE Joint Genome Institute"/>
            <person name="Lucas S."/>
            <person name="Copeland A."/>
            <person name="Lapidus A."/>
            <person name="Cheng J.-F."/>
            <person name="Bruce D."/>
            <person name="Goodwin L."/>
            <person name="Pitluck S."/>
            <person name="Daligault H."/>
            <person name="Davenport K."/>
            <person name="Detter J.C."/>
            <person name="Han C."/>
            <person name="Tapia R."/>
            <person name="Land M."/>
            <person name="Hauser L."/>
            <person name="Jeffries C."/>
            <person name="Kyrpides N."/>
            <person name="Ivanova N."/>
            <person name="Ovchinnikova G."/>
            <person name="Martinez-Romero E."/>
            <person name="Rogel M.A."/>
            <person name="Auchtung J."/>
            <person name="Tiedje J.M."/>
            <person name="Woyke T."/>
        </authorList>
    </citation>
    <scope>NUCLEOTIDE SEQUENCE</scope>
    <source>
        <strain evidence="1">CCGE1003</strain>
    </source>
</reference>
<name>E1T3J4_BURSG</name>
<gene>
    <name evidence="1" type="ordered locus">BC1003_1163</name>
</gene>
<sequence length="79" mass="8199">MRKTIAMYWPLALVIGLAAAAYLHVCSDAAARGPQAPLAADQLSAELARAVSYGIIDDASSPAVKPLREIPALPLVQAS</sequence>
<dbReference type="OrthoDB" id="9028817at2"/>
<dbReference type="eggNOG" id="ENOG5031752">
    <property type="taxonomic scope" value="Bacteria"/>
</dbReference>
<accession>E1T3J4</accession>
<dbReference type="KEGG" id="bgf:BC1003_1163"/>
<dbReference type="STRING" id="640512.BC1003_1163"/>
<protein>
    <submittedName>
        <fullName evidence="1">Uncharacterized protein</fullName>
    </submittedName>
</protein>
<dbReference type="EMBL" id="CP002217">
    <property type="protein sequence ID" value="ADN57141.1"/>
    <property type="molecule type" value="Genomic_DNA"/>
</dbReference>
<proteinExistence type="predicted"/>
<dbReference type="HOGENOM" id="CLU_182076_0_0_4"/>
<organism evidence="1">
    <name type="scientific">Burkholderia sp. (strain CCGE1003)</name>
    <dbReference type="NCBI Taxonomy" id="640512"/>
    <lineage>
        <taxon>Bacteria</taxon>
        <taxon>Pseudomonadati</taxon>
        <taxon>Pseudomonadota</taxon>
        <taxon>Betaproteobacteria</taxon>
        <taxon>Burkholderiales</taxon>
        <taxon>Burkholderiaceae</taxon>
        <taxon>Burkholderia</taxon>
    </lineage>
</organism>
<evidence type="ECO:0000313" key="1">
    <source>
        <dbReference type="EMBL" id="ADN57141.1"/>
    </source>
</evidence>
<dbReference type="AlphaFoldDB" id="E1T3J4"/>